<protein>
    <submittedName>
        <fullName evidence="2">Uncharacterized protein</fullName>
    </submittedName>
</protein>
<evidence type="ECO:0000313" key="3">
    <source>
        <dbReference type="Proteomes" id="UP001476798"/>
    </source>
</evidence>
<feature type="compositionally biased region" description="Basic and acidic residues" evidence="1">
    <location>
        <begin position="22"/>
        <end position="31"/>
    </location>
</feature>
<feature type="compositionally biased region" description="Basic and acidic residues" evidence="1">
    <location>
        <begin position="66"/>
        <end position="85"/>
    </location>
</feature>
<evidence type="ECO:0000256" key="1">
    <source>
        <dbReference type="SAM" id="MobiDB-lite"/>
    </source>
</evidence>
<dbReference type="EMBL" id="JAHRIO010026182">
    <property type="protein sequence ID" value="MEQ2166854.1"/>
    <property type="molecule type" value="Genomic_DNA"/>
</dbReference>
<organism evidence="2 3">
    <name type="scientific">Goodea atripinnis</name>
    <dbReference type="NCBI Taxonomy" id="208336"/>
    <lineage>
        <taxon>Eukaryota</taxon>
        <taxon>Metazoa</taxon>
        <taxon>Chordata</taxon>
        <taxon>Craniata</taxon>
        <taxon>Vertebrata</taxon>
        <taxon>Euteleostomi</taxon>
        <taxon>Actinopterygii</taxon>
        <taxon>Neopterygii</taxon>
        <taxon>Teleostei</taxon>
        <taxon>Neoteleostei</taxon>
        <taxon>Acanthomorphata</taxon>
        <taxon>Ovalentaria</taxon>
        <taxon>Atherinomorphae</taxon>
        <taxon>Cyprinodontiformes</taxon>
        <taxon>Goodeidae</taxon>
        <taxon>Goodea</taxon>
    </lineage>
</organism>
<evidence type="ECO:0000313" key="2">
    <source>
        <dbReference type="EMBL" id="MEQ2166854.1"/>
    </source>
</evidence>
<gene>
    <name evidence="2" type="ORF">GOODEAATRI_032616</name>
</gene>
<proteinExistence type="predicted"/>
<name>A0ABV0N637_9TELE</name>
<feature type="compositionally biased region" description="Polar residues" evidence="1">
    <location>
        <begin position="11"/>
        <end position="21"/>
    </location>
</feature>
<reference evidence="2 3" key="1">
    <citation type="submission" date="2021-06" db="EMBL/GenBank/DDBJ databases">
        <authorList>
            <person name="Palmer J.M."/>
        </authorList>
    </citation>
    <scope>NUCLEOTIDE SEQUENCE [LARGE SCALE GENOMIC DNA]</scope>
    <source>
        <strain evidence="2 3">GA_2019</strain>
        <tissue evidence="2">Muscle</tissue>
    </source>
</reference>
<keyword evidence="3" id="KW-1185">Reference proteome</keyword>
<accession>A0ABV0N637</accession>
<dbReference type="Proteomes" id="UP001476798">
    <property type="component" value="Unassembled WGS sequence"/>
</dbReference>
<comment type="caution">
    <text evidence="2">The sequence shown here is derived from an EMBL/GenBank/DDBJ whole genome shotgun (WGS) entry which is preliminary data.</text>
</comment>
<sequence length="108" mass="11990">MEDNRGVVRPNQHTSSQQPWKESTERQEHSHQLQNINRDPALPRGPHPLSRTVLPGRSPTLGGSIRMDDFPPTRKGAEQDTRHDVGPAPPLGQRLSGGKRPLCPSSKH</sequence>
<feature type="region of interest" description="Disordered" evidence="1">
    <location>
        <begin position="1"/>
        <end position="108"/>
    </location>
</feature>
<feature type="non-terminal residue" evidence="2">
    <location>
        <position position="108"/>
    </location>
</feature>